<feature type="region of interest" description="Disordered" evidence="1">
    <location>
        <begin position="146"/>
        <end position="166"/>
    </location>
</feature>
<name>A0A0A9W182_LYGHE</name>
<feature type="region of interest" description="Disordered" evidence="1">
    <location>
        <begin position="84"/>
        <end position="104"/>
    </location>
</feature>
<dbReference type="AlphaFoldDB" id="A0A0A9W182"/>
<reference evidence="2" key="2">
    <citation type="submission" date="2014-07" db="EMBL/GenBank/DDBJ databases">
        <authorList>
            <person name="Hull J."/>
        </authorList>
    </citation>
    <scope>NUCLEOTIDE SEQUENCE</scope>
</reference>
<dbReference type="GO" id="GO:0016740">
    <property type="term" value="F:transferase activity"/>
    <property type="evidence" value="ECO:0007669"/>
    <property type="project" value="UniProtKB-KW"/>
</dbReference>
<proteinExistence type="predicted"/>
<feature type="compositionally biased region" description="Low complexity" evidence="1">
    <location>
        <begin position="84"/>
        <end position="93"/>
    </location>
</feature>
<gene>
    <name evidence="2" type="primary">GALNTL5</name>
    <name evidence="2" type="ORF">CM83_6817</name>
</gene>
<evidence type="ECO:0000256" key="1">
    <source>
        <dbReference type="SAM" id="MobiDB-lite"/>
    </source>
</evidence>
<protein>
    <submittedName>
        <fullName evidence="2">Putative polypeptide N-acetylgalactosaminyltransferase-like protein 5</fullName>
    </submittedName>
</protein>
<evidence type="ECO:0000313" key="2">
    <source>
        <dbReference type="EMBL" id="JAG01589.1"/>
    </source>
</evidence>
<reference evidence="2" key="1">
    <citation type="journal article" date="2014" name="PLoS ONE">
        <title>Transcriptome-Based Identification of ABC Transporters in the Western Tarnished Plant Bug Lygus hesperus.</title>
        <authorList>
            <person name="Hull J.J."/>
            <person name="Chaney K."/>
            <person name="Geib S.M."/>
            <person name="Fabrick J.A."/>
            <person name="Brent C.S."/>
            <person name="Walsh D."/>
            <person name="Lavine L.C."/>
        </authorList>
    </citation>
    <scope>NUCLEOTIDE SEQUENCE</scope>
</reference>
<sequence>VKTGRPVVNMMECRILVGVVIYLLTVPDGRTIQPRYSPITRGVIKWFGPFPWGDPPAMTIGFQEVGLIRMVDPRRLSIKQGLSESESFPLSEPQKAPCESETLNGSHSRLMYGGRMQWGVPRLLSDGLNTRSLRIPRRFMAKTKAKGRRSSMPLSEWHTKGGRTLPQWGIPRMMTGAKLHRRRK</sequence>
<feature type="non-terminal residue" evidence="2">
    <location>
        <position position="1"/>
    </location>
</feature>
<accession>A0A0A9W182</accession>
<organism evidence="2">
    <name type="scientific">Lygus hesperus</name>
    <name type="common">Western plant bug</name>
    <dbReference type="NCBI Taxonomy" id="30085"/>
    <lineage>
        <taxon>Eukaryota</taxon>
        <taxon>Metazoa</taxon>
        <taxon>Ecdysozoa</taxon>
        <taxon>Arthropoda</taxon>
        <taxon>Hexapoda</taxon>
        <taxon>Insecta</taxon>
        <taxon>Pterygota</taxon>
        <taxon>Neoptera</taxon>
        <taxon>Paraneoptera</taxon>
        <taxon>Hemiptera</taxon>
        <taxon>Heteroptera</taxon>
        <taxon>Panheteroptera</taxon>
        <taxon>Cimicomorpha</taxon>
        <taxon>Miridae</taxon>
        <taxon>Mirini</taxon>
        <taxon>Lygus</taxon>
    </lineage>
</organism>
<keyword evidence="2" id="KW-0808">Transferase</keyword>
<dbReference type="EMBL" id="GBHO01042015">
    <property type="protein sequence ID" value="JAG01589.1"/>
    <property type="molecule type" value="Transcribed_RNA"/>
</dbReference>